<sequence>MIVFAWSTVPVLSVGMLIFWIRVNSLVDFSANDIKHGATTFWCLNTDGGIGQCQYSLNKIQLRMCTKRCSYRFDLRIIAKHSEAYVASSDCRINNQVDIQTRFSTSDVVQVICSGTSFVLLHYATAHWEKHHKQLSQECTPYKIGSDGFCGIDVEKFKECYHEATSSNEITFMICHWNGFTIPKIYRRSFGEFFRHVSTM</sequence>
<dbReference type="Proteomes" id="UP001195483">
    <property type="component" value="Unassembled WGS sequence"/>
</dbReference>
<keyword evidence="2" id="KW-1185">Reference proteome</keyword>
<accession>A0AAE0TK20</accession>
<gene>
    <name evidence="1" type="ORF">CHS0354_040484</name>
</gene>
<reference evidence="1" key="2">
    <citation type="journal article" date="2021" name="Genome Biol. Evol.">
        <title>Developing a high-quality reference genome for a parasitic bivalve with doubly uniparental inheritance (Bivalvia: Unionida).</title>
        <authorList>
            <person name="Smith C.H."/>
        </authorList>
    </citation>
    <scope>NUCLEOTIDE SEQUENCE</scope>
    <source>
        <strain evidence="1">CHS0354</strain>
        <tissue evidence="1">Mantle</tissue>
    </source>
</reference>
<comment type="caution">
    <text evidence="1">The sequence shown here is derived from an EMBL/GenBank/DDBJ whole genome shotgun (WGS) entry which is preliminary data.</text>
</comment>
<evidence type="ECO:0000313" key="1">
    <source>
        <dbReference type="EMBL" id="KAK3611814.1"/>
    </source>
</evidence>
<dbReference type="EMBL" id="JAEAOA010002337">
    <property type="protein sequence ID" value="KAK3611814.1"/>
    <property type="molecule type" value="Genomic_DNA"/>
</dbReference>
<evidence type="ECO:0000313" key="2">
    <source>
        <dbReference type="Proteomes" id="UP001195483"/>
    </source>
</evidence>
<protein>
    <submittedName>
        <fullName evidence="1">Uncharacterized protein</fullName>
    </submittedName>
</protein>
<organism evidence="1 2">
    <name type="scientific">Potamilus streckersoni</name>
    <dbReference type="NCBI Taxonomy" id="2493646"/>
    <lineage>
        <taxon>Eukaryota</taxon>
        <taxon>Metazoa</taxon>
        <taxon>Spiralia</taxon>
        <taxon>Lophotrochozoa</taxon>
        <taxon>Mollusca</taxon>
        <taxon>Bivalvia</taxon>
        <taxon>Autobranchia</taxon>
        <taxon>Heteroconchia</taxon>
        <taxon>Palaeoheterodonta</taxon>
        <taxon>Unionida</taxon>
        <taxon>Unionoidea</taxon>
        <taxon>Unionidae</taxon>
        <taxon>Ambleminae</taxon>
        <taxon>Lampsilini</taxon>
        <taxon>Potamilus</taxon>
    </lineage>
</organism>
<reference evidence="1" key="1">
    <citation type="journal article" date="2021" name="Genome Biol. Evol.">
        <title>A High-Quality Reference Genome for a Parasitic Bivalve with Doubly Uniparental Inheritance (Bivalvia: Unionida).</title>
        <authorList>
            <person name="Smith C.H."/>
        </authorList>
    </citation>
    <scope>NUCLEOTIDE SEQUENCE</scope>
    <source>
        <strain evidence="1">CHS0354</strain>
    </source>
</reference>
<dbReference type="AlphaFoldDB" id="A0AAE0TK20"/>
<proteinExistence type="predicted"/>
<reference evidence="1" key="3">
    <citation type="submission" date="2023-05" db="EMBL/GenBank/DDBJ databases">
        <authorList>
            <person name="Smith C.H."/>
        </authorList>
    </citation>
    <scope>NUCLEOTIDE SEQUENCE</scope>
    <source>
        <strain evidence="1">CHS0354</strain>
        <tissue evidence="1">Mantle</tissue>
    </source>
</reference>
<name>A0AAE0TK20_9BIVA</name>